<keyword evidence="7" id="KW-1185">Reference proteome</keyword>
<dbReference type="Gene3D" id="3.40.50.1390">
    <property type="entry name" value="Resolvase, N-terminal catalytic domain"/>
    <property type="match status" value="1"/>
</dbReference>
<dbReference type="SMART" id="SM00857">
    <property type="entry name" value="Resolvase"/>
    <property type="match status" value="1"/>
</dbReference>
<comment type="caution">
    <text evidence="6">The sequence shown here is derived from an EMBL/GenBank/DDBJ whole genome shotgun (WGS) entry which is preliminary data.</text>
</comment>
<dbReference type="InterPro" id="IPR006118">
    <property type="entry name" value="Recombinase_CS"/>
</dbReference>
<dbReference type="PROSITE" id="PS51736">
    <property type="entry name" value="RECOMBINASES_3"/>
    <property type="match status" value="1"/>
</dbReference>
<evidence type="ECO:0000313" key="7">
    <source>
        <dbReference type="Proteomes" id="UP001595556"/>
    </source>
</evidence>
<dbReference type="InterPro" id="IPR006119">
    <property type="entry name" value="Resolv_N"/>
</dbReference>
<dbReference type="InterPro" id="IPR036162">
    <property type="entry name" value="Resolvase-like_N_sf"/>
</dbReference>
<dbReference type="SUPFAM" id="SSF53041">
    <property type="entry name" value="Resolvase-like"/>
    <property type="match status" value="1"/>
</dbReference>
<dbReference type="Gene3D" id="1.10.10.60">
    <property type="entry name" value="Homeodomain-like"/>
    <property type="match status" value="1"/>
</dbReference>
<dbReference type="Pfam" id="PF00239">
    <property type="entry name" value="Resolvase"/>
    <property type="match status" value="1"/>
</dbReference>
<dbReference type="InterPro" id="IPR006120">
    <property type="entry name" value="Resolvase_HTH_dom"/>
</dbReference>
<dbReference type="Pfam" id="PF02796">
    <property type="entry name" value="HTH_7"/>
    <property type="match status" value="1"/>
</dbReference>
<dbReference type="InterPro" id="IPR009057">
    <property type="entry name" value="Homeodomain-like_sf"/>
</dbReference>
<dbReference type="PANTHER" id="PTHR30461:SF26">
    <property type="entry name" value="RESOLVASE HOMOLOG YNEB"/>
    <property type="match status" value="1"/>
</dbReference>
<evidence type="ECO:0000256" key="1">
    <source>
        <dbReference type="ARBA" id="ARBA00009913"/>
    </source>
</evidence>
<organism evidence="6 7">
    <name type="scientific">Piscinibacterium candidicorallinum</name>
    <dbReference type="NCBI Taxonomy" id="1793872"/>
    <lineage>
        <taxon>Bacteria</taxon>
        <taxon>Pseudomonadati</taxon>
        <taxon>Pseudomonadota</taxon>
        <taxon>Betaproteobacteria</taxon>
        <taxon>Burkholderiales</taxon>
        <taxon>Piscinibacterium</taxon>
    </lineage>
</organism>
<dbReference type="SUPFAM" id="SSF46689">
    <property type="entry name" value="Homeodomain-like"/>
    <property type="match status" value="1"/>
</dbReference>
<gene>
    <name evidence="6" type="ORF">ACFOEN_10005</name>
</gene>
<name>A0ABV7H611_9BURK</name>
<evidence type="ECO:0000313" key="6">
    <source>
        <dbReference type="EMBL" id="MFC3147976.1"/>
    </source>
</evidence>
<proteinExistence type="inferred from homology"/>
<keyword evidence="2" id="KW-0229">DNA integration</keyword>
<dbReference type="CDD" id="cd03768">
    <property type="entry name" value="SR_ResInv"/>
    <property type="match status" value="1"/>
</dbReference>
<keyword evidence="3" id="KW-0238">DNA-binding</keyword>
<dbReference type="EMBL" id="JBHRTI010000004">
    <property type="protein sequence ID" value="MFC3147976.1"/>
    <property type="molecule type" value="Genomic_DNA"/>
</dbReference>
<dbReference type="PANTHER" id="PTHR30461">
    <property type="entry name" value="DNA-INVERTASE FROM LAMBDOID PROPHAGE"/>
    <property type="match status" value="1"/>
</dbReference>
<dbReference type="Proteomes" id="UP001595556">
    <property type="component" value="Unassembled WGS sequence"/>
</dbReference>
<dbReference type="CDD" id="cd00569">
    <property type="entry name" value="HTH_Hin_like"/>
    <property type="match status" value="1"/>
</dbReference>
<dbReference type="InterPro" id="IPR050639">
    <property type="entry name" value="SSR_resolvase"/>
</dbReference>
<evidence type="ECO:0000256" key="2">
    <source>
        <dbReference type="ARBA" id="ARBA00022908"/>
    </source>
</evidence>
<feature type="domain" description="Resolvase/invertase-type recombinase catalytic" evidence="5">
    <location>
        <begin position="7"/>
        <end position="144"/>
    </location>
</feature>
<evidence type="ECO:0000256" key="4">
    <source>
        <dbReference type="ARBA" id="ARBA00023172"/>
    </source>
</evidence>
<evidence type="ECO:0000259" key="5">
    <source>
        <dbReference type="PROSITE" id="PS51736"/>
    </source>
</evidence>
<evidence type="ECO:0000256" key="3">
    <source>
        <dbReference type="ARBA" id="ARBA00023125"/>
    </source>
</evidence>
<accession>A0ABV7H611</accession>
<comment type="similarity">
    <text evidence="1">Belongs to the site-specific recombinase resolvase family.</text>
</comment>
<reference evidence="7" key="1">
    <citation type="journal article" date="2019" name="Int. J. Syst. Evol. Microbiol.">
        <title>The Global Catalogue of Microorganisms (GCM) 10K type strain sequencing project: providing services to taxonomists for standard genome sequencing and annotation.</title>
        <authorList>
            <consortium name="The Broad Institute Genomics Platform"/>
            <consortium name="The Broad Institute Genome Sequencing Center for Infectious Disease"/>
            <person name="Wu L."/>
            <person name="Ma J."/>
        </authorList>
    </citation>
    <scope>NUCLEOTIDE SEQUENCE [LARGE SCALE GENOMIC DNA]</scope>
    <source>
        <strain evidence="7">KCTC 52168</strain>
    </source>
</reference>
<dbReference type="PROSITE" id="PS00398">
    <property type="entry name" value="RECOMBINASES_2"/>
    <property type="match status" value="1"/>
</dbReference>
<dbReference type="RefSeq" id="WP_377303512.1">
    <property type="nucleotide sequence ID" value="NZ_CP180191.1"/>
</dbReference>
<sequence length="195" mass="21805">MNASTARRIGYRRVSTVDQSTARQLEGLALDSIYEDKASGSDTNRPQLQALRNPKSAILRPGDTLVVHSMDRLARNLKDLRTIVEELTDRGVRVEFVRDSMTFEPGRDARSMLLLQLLGAVAEFERSMIRERQQEGIEQAKARGVYKGRKPSLTPERVQDLKARDAAAGGKGRTALAREFGISRETLYQYLKAAA</sequence>
<keyword evidence="4" id="KW-0233">DNA recombination</keyword>
<protein>
    <submittedName>
        <fullName evidence="6">Recombinase family protein</fullName>
    </submittedName>
</protein>